<feature type="non-terminal residue" evidence="1">
    <location>
        <position position="1"/>
    </location>
</feature>
<accession>A0A1A8C813</accession>
<name>A0A1A8C813_NOTKA</name>
<evidence type="ECO:0000313" key="1">
    <source>
        <dbReference type="EMBL" id="SBP75233.1"/>
    </source>
</evidence>
<sequence>LISYVNPQRTCFIATVKLTIMWRQQLQDATVALSCLRENNEQQNTIPEINPRDGLRRLDVQQMVLIKEEAPEE</sequence>
<proteinExistence type="predicted"/>
<protein>
    <submittedName>
        <fullName evidence="1">Uncharacterized protein</fullName>
    </submittedName>
</protein>
<dbReference type="EMBL" id="HADZ01011292">
    <property type="protein sequence ID" value="SBP75233.1"/>
    <property type="molecule type" value="Transcribed_RNA"/>
</dbReference>
<reference evidence="1" key="2">
    <citation type="submission" date="2016-06" db="EMBL/GenBank/DDBJ databases">
        <title>The genome of a short-lived fish provides insights into sex chromosome evolution and the genetic control of aging.</title>
        <authorList>
            <person name="Reichwald K."/>
            <person name="Felder M."/>
            <person name="Petzold A."/>
            <person name="Koch P."/>
            <person name="Groth M."/>
            <person name="Platzer M."/>
        </authorList>
    </citation>
    <scope>NUCLEOTIDE SEQUENCE</scope>
    <source>
        <tissue evidence="1">Brain</tissue>
    </source>
</reference>
<dbReference type="AlphaFoldDB" id="A0A1A8C813"/>
<organism evidence="1">
    <name type="scientific">Nothobranchius kadleci</name>
    <name type="common">African annual killifish</name>
    <dbReference type="NCBI Taxonomy" id="1051664"/>
    <lineage>
        <taxon>Eukaryota</taxon>
        <taxon>Metazoa</taxon>
        <taxon>Chordata</taxon>
        <taxon>Craniata</taxon>
        <taxon>Vertebrata</taxon>
        <taxon>Euteleostomi</taxon>
        <taxon>Actinopterygii</taxon>
        <taxon>Neopterygii</taxon>
        <taxon>Teleostei</taxon>
        <taxon>Neoteleostei</taxon>
        <taxon>Acanthomorphata</taxon>
        <taxon>Ovalentaria</taxon>
        <taxon>Atherinomorphae</taxon>
        <taxon>Cyprinodontiformes</taxon>
        <taxon>Nothobranchiidae</taxon>
        <taxon>Nothobranchius</taxon>
    </lineage>
</organism>
<reference evidence="1" key="1">
    <citation type="submission" date="2016-05" db="EMBL/GenBank/DDBJ databases">
        <authorList>
            <person name="Lavstsen T."/>
            <person name="Jespersen J.S."/>
        </authorList>
    </citation>
    <scope>NUCLEOTIDE SEQUENCE</scope>
    <source>
        <tissue evidence="1">Brain</tissue>
    </source>
</reference>
<gene>
    <name evidence="1" type="primary">Nfu_g_1_019440</name>
</gene>
<feature type="non-terminal residue" evidence="1">
    <location>
        <position position="73"/>
    </location>
</feature>